<protein>
    <submittedName>
        <fullName evidence="1">Uncharacterized protein</fullName>
    </submittedName>
</protein>
<proteinExistence type="predicted"/>
<dbReference type="AlphaFoldDB" id="A0A0F9CPD1"/>
<organism evidence="1">
    <name type="scientific">marine sediment metagenome</name>
    <dbReference type="NCBI Taxonomy" id="412755"/>
    <lineage>
        <taxon>unclassified sequences</taxon>
        <taxon>metagenomes</taxon>
        <taxon>ecological metagenomes</taxon>
    </lineage>
</organism>
<name>A0A0F9CPD1_9ZZZZ</name>
<comment type="caution">
    <text evidence="1">The sequence shown here is derived from an EMBL/GenBank/DDBJ whole genome shotgun (WGS) entry which is preliminary data.</text>
</comment>
<evidence type="ECO:0000313" key="1">
    <source>
        <dbReference type="EMBL" id="KKL07526.1"/>
    </source>
</evidence>
<accession>A0A0F9CPD1</accession>
<sequence>MDIETILTLIEDNRELLNVKYARQLVFTLSLDEGDLVINIDSSYEQDPDKKIMDRVKEVFNAKEVTYVDADSVNTGDPCYWVIHLKYKVKIRGCRIL</sequence>
<gene>
    <name evidence="1" type="ORF">LCGC14_2585110</name>
</gene>
<reference evidence="1" key="1">
    <citation type="journal article" date="2015" name="Nature">
        <title>Complex archaea that bridge the gap between prokaryotes and eukaryotes.</title>
        <authorList>
            <person name="Spang A."/>
            <person name="Saw J.H."/>
            <person name="Jorgensen S.L."/>
            <person name="Zaremba-Niedzwiedzka K."/>
            <person name="Martijn J."/>
            <person name="Lind A.E."/>
            <person name="van Eijk R."/>
            <person name="Schleper C."/>
            <person name="Guy L."/>
            <person name="Ettema T.J."/>
        </authorList>
    </citation>
    <scope>NUCLEOTIDE SEQUENCE</scope>
</reference>
<dbReference type="EMBL" id="LAZR01043257">
    <property type="protein sequence ID" value="KKL07526.1"/>
    <property type="molecule type" value="Genomic_DNA"/>
</dbReference>